<feature type="domain" description="Methionyl/Valyl/Leucyl/Isoleucyl-tRNA synthetase anticodon-binding" evidence="13">
    <location>
        <begin position="720"/>
        <end position="850"/>
    </location>
</feature>
<evidence type="ECO:0000256" key="11">
    <source>
        <dbReference type="SAM" id="MobiDB-lite"/>
    </source>
</evidence>
<dbReference type="InterPro" id="IPR025709">
    <property type="entry name" value="Leu_tRNA-synth_edit"/>
</dbReference>
<dbReference type="Gene3D" id="3.90.740.10">
    <property type="entry name" value="Valyl/Leucyl/Isoleucyl-tRNA synthetase, editing domain"/>
    <property type="match status" value="1"/>
</dbReference>
<dbReference type="OrthoDB" id="9810365at2"/>
<sequence>MHDTPDDVAAPAAGSRGDGGQPATSSYDFATAEPRWQRAWAERGCFLAEDVPAGDRPKYYVLEMFPYPSGRIHMGHVRNYTLGDVVARYKRARGYAVLHPMGWDAFGLPAENAARERGTHPARWTWDNIATMRGELQRMGLSIDWSREFATCDPAYYGQQQRLFLDLLAAGLVERREAWVNWDPVDRTVLANEQVIDGRGWRSGALVEKKSLSQWFFRITRFAPELLAALDGMDRWPERVRTMQARWIGRSEGARLAFALASPEAGIECVEVYTTRPDTLYGMSFLALAPEHPLAAAVAARDPAAAAFVAECRRLGTSEAVIETAEKRGYDTGLRVRHPFIEGATYPVWIANFVLMEYGTGAIFGCPAHDQRDLDFARACGLDVRPVVLPPGADAATYAIGSEAYDGPGTAFNSGFLDGLDQAAAKSAAIARLVALGIGEGVENWRLRDWGVSRQRYWGCPIPVIHCDACGIVPVPDADLPVRLPDDVTFDRPGNPLDHHPTWKHVACPRCGAAARRETDTFDTFVDSSWYFARFCSPHSARPLDRAAVDHWLPVDQYIGGIEHAILHLLYARFFTRAMQATGHVQVAEPFAGLFTQGMVTHESYRAADGAWLYPSEVDRRPDGTAARRSDGAPVTVGRVEAMSKSKRNTVDPGAIIGRYGADTARWFILSDNPPERDMEWTEAGVAGAWRFVQRVHRLAAGDVGPVPPPPSWGSVAMELRRATHRTIAAVTEALDGFAFNVAVARLHELANAIGAADRAAAETGGAEPGGADLRWARREAVDMLARLAAPMMPHLAEEVHARLHPGTDALLAEAPWPEADPALVAVASVTVAVQVMGKLRATIELPVGADSATAFAAAEAEPNVARALADRRVVKRIHVPDRIVNYVLAA</sequence>
<evidence type="ECO:0000313" key="16">
    <source>
        <dbReference type="EMBL" id="GAN77459.1"/>
    </source>
</evidence>
<dbReference type="Pfam" id="PF09334">
    <property type="entry name" value="tRNA-synt_1g"/>
    <property type="match status" value="1"/>
</dbReference>
<evidence type="ECO:0000256" key="1">
    <source>
        <dbReference type="ARBA" id="ARBA00005594"/>
    </source>
</evidence>
<evidence type="ECO:0000256" key="6">
    <source>
        <dbReference type="ARBA" id="ARBA00022917"/>
    </source>
</evidence>
<dbReference type="InterPro" id="IPR001412">
    <property type="entry name" value="aa-tRNA-synth_I_CS"/>
</dbReference>
<dbReference type="InterPro" id="IPR009080">
    <property type="entry name" value="tRNAsynth_Ia_anticodon-bd"/>
</dbReference>
<dbReference type="GO" id="GO:0002161">
    <property type="term" value="F:aminoacyl-tRNA deacylase activity"/>
    <property type="evidence" value="ECO:0007669"/>
    <property type="project" value="InterPro"/>
</dbReference>
<dbReference type="NCBIfam" id="TIGR00396">
    <property type="entry name" value="leuS_bact"/>
    <property type="match status" value="1"/>
</dbReference>
<feature type="domain" description="Leucyl-tRNA synthetase editing" evidence="15">
    <location>
        <begin position="246"/>
        <end position="431"/>
    </location>
</feature>
<dbReference type="Gene3D" id="1.10.730.10">
    <property type="entry name" value="Isoleucyl-tRNA Synthetase, Domain 1"/>
    <property type="match status" value="2"/>
</dbReference>
<dbReference type="PANTHER" id="PTHR43740">
    <property type="entry name" value="LEUCYL-TRNA SYNTHETASE"/>
    <property type="match status" value="1"/>
</dbReference>
<evidence type="ECO:0000256" key="7">
    <source>
        <dbReference type="ARBA" id="ARBA00023146"/>
    </source>
</evidence>
<dbReference type="EMBL" id="BANB01000325">
    <property type="protein sequence ID" value="GAN77459.1"/>
    <property type="molecule type" value="Genomic_DNA"/>
</dbReference>
<feature type="domain" description="Aminoacyl-tRNA synthetase class Ia" evidence="12">
    <location>
        <begin position="447"/>
        <end position="603"/>
    </location>
</feature>
<dbReference type="InterPro" id="IPR009008">
    <property type="entry name" value="Val/Leu/Ile-tRNA-synth_edit"/>
</dbReference>
<protein>
    <recommendedName>
        <fullName evidence="9">Leucine--tRNA ligase</fullName>
        <ecNumber evidence="9">6.1.1.4</ecNumber>
    </recommendedName>
    <alternativeName>
        <fullName evidence="9">Leucyl-tRNA synthetase</fullName>
        <shortName evidence="9">LeuRS</shortName>
    </alternativeName>
</protein>
<dbReference type="CDD" id="cd07958">
    <property type="entry name" value="Anticodon_Ia_Leu_BEm"/>
    <property type="match status" value="1"/>
</dbReference>
<dbReference type="InterPro" id="IPR013155">
    <property type="entry name" value="M/V/L/I-tRNA-synth_anticd-bd"/>
</dbReference>
<evidence type="ECO:0000313" key="17">
    <source>
        <dbReference type="Proteomes" id="UP000032680"/>
    </source>
</evidence>
<feature type="region of interest" description="Disordered" evidence="11">
    <location>
        <begin position="1"/>
        <end position="27"/>
    </location>
</feature>
<dbReference type="RefSeq" id="WP_084623481.1">
    <property type="nucleotide sequence ID" value="NZ_BANB01000325.1"/>
</dbReference>
<keyword evidence="17" id="KW-1185">Reference proteome</keyword>
<dbReference type="Proteomes" id="UP000032680">
    <property type="component" value="Unassembled WGS sequence"/>
</dbReference>
<evidence type="ECO:0000259" key="14">
    <source>
        <dbReference type="Pfam" id="PF09334"/>
    </source>
</evidence>
<dbReference type="SUPFAM" id="SSF50677">
    <property type="entry name" value="ValRS/IleRS/LeuRS editing domain"/>
    <property type="match status" value="1"/>
</dbReference>
<accession>A0A0D6P9C0</accession>
<dbReference type="InterPro" id="IPR002302">
    <property type="entry name" value="Leu-tRNA-ligase"/>
</dbReference>
<dbReference type="GO" id="GO:0004823">
    <property type="term" value="F:leucine-tRNA ligase activity"/>
    <property type="evidence" value="ECO:0007669"/>
    <property type="project" value="UniProtKB-UniRule"/>
</dbReference>
<dbReference type="HAMAP" id="MF_00049_B">
    <property type="entry name" value="Leu_tRNA_synth_B"/>
    <property type="match status" value="1"/>
</dbReference>
<dbReference type="Pfam" id="PF08264">
    <property type="entry name" value="Anticodon_1"/>
    <property type="match status" value="1"/>
</dbReference>
<comment type="similarity">
    <text evidence="1 9 10">Belongs to the class-I aminoacyl-tRNA synthetase family.</text>
</comment>
<dbReference type="SUPFAM" id="SSF52374">
    <property type="entry name" value="Nucleotidylyl transferase"/>
    <property type="match status" value="1"/>
</dbReference>
<comment type="catalytic activity">
    <reaction evidence="8 9">
        <text>tRNA(Leu) + L-leucine + ATP = L-leucyl-tRNA(Leu) + AMP + diphosphate</text>
        <dbReference type="Rhea" id="RHEA:11688"/>
        <dbReference type="Rhea" id="RHEA-COMP:9613"/>
        <dbReference type="Rhea" id="RHEA-COMP:9622"/>
        <dbReference type="ChEBI" id="CHEBI:30616"/>
        <dbReference type="ChEBI" id="CHEBI:33019"/>
        <dbReference type="ChEBI" id="CHEBI:57427"/>
        <dbReference type="ChEBI" id="CHEBI:78442"/>
        <dbReference type="ChEBI" id="CHEBI:78494"/>
        <dbReference type="ChEBI" id="CHEBI:456215"/>
        <dbReference type="EC" id="6.1.1.4"/>
    </reaction>
</comment>
<comment type="caution">
    <text evidence="16">The sequence shown here is derived from an EMBL/GenBank/DDBJ whole genome shotgun (WGS) entry which is preliminary data.</text>
</comment>
<evidence type="ECO:0000259" key="12">
    <source>
        <dbReference type="Pfam" id="PF00133"/>
    </source>
</evidence>
<organism evidence="16 17">
    <name type="scientific">Acidisphaera rubrifaciens HS-AP3</name>
    <dbReference type="NCBI Taxonomy" id="1231350"/>
    <lineage>
        <taxon>Bacteria</taxon>
        <taxon>Pseudomonadati</taxon>
        <taxon>Pseudomonadota</taxon>
        <taxon>Alphaproteobacteria</taxon>
        <taxon>Acetobacterales</taxon>
        <taxon>Acetobacteraceae</taxon>
        <taxon>Acidisphaera</taxon>
    </lineage>
</organism>
<evidence type="ECO:0000256" key="5">
    <source>
        <dbReference type="ARBA" id="ARBA00022840"/>
    </source>
</evidence>
<dbReference type="FunFam" id="1.10.730.10:FF:000002">
    <property type="entry name" value="Leucine--tRNA ligase"/>
    <property type="match status" value="1"/>
</dbReference>
<feature type="short sequence motif" description="'KMSKS' region" evidence="9">
    <location>
        <begin position="642"/>
        <end position="646"/>
    </location>
</feature>
<dbReference type="Pfam" id="PF13603">
    <property type="entry name" value="tRNA-synt_1_2"/>
    <property type="match status" value="1"/>
</dbReference>
<keyword evidence="4 9" id="KW-0547">Nucleotide-binding</keyword>
<evidence type="ECO:0000259" key="15">
    <source>
        <dbReference type="Pfam" id="PF13603"/>
    </source>
</evidence>
<dbReference type="EC" id="6.1.1.4" evidence="9"/>
<feature type="short sequence motif" description="'HIGH' region" evidence="9">
    <location>
        <begin position="66"/>
        <end position="76"/>
    </location>
</feature>
<keyword evidence="2 9" id="KW-0963">Cytoplasm</keyword>
<keyword evidence="3 9" id="KW-0436">Ligase</keyword>
<feature type="domain" description="Methionyl/Leucyl tRNA synthetase" evidence="14">
    <location>
        <begin position="61"/>
        <end position="195"/>
    </location>
</feature>
<dbReference type="Gene3D" id="3.10.20.590">
    <property type="match status" value="1"/>
</dbReference>
<evidence type="ECO:0000256" key="9">
    <source>
        <dbReference type="HAMAP-Rule" id="MF_00049"/>
    </source>
</evidence>
<dbReference type="PROSITE" id="PS00178">
    <property type="entry name" value="AA_TRNA_LIGASE_I"/>
    <property type="match status" value="1"/>
</dbReference>
<keyword evidence="7 9" id="KW-0030">Aminoacyl-tRNA synthetase</keyword>
<evidence type="ECO:0000256" key="10">
    <source>
        <dbReference type="RuleBase" id="RU363035"/>
    </source>
</evidence>
<name>A0A0D6P9C0_9PROT</name>
<keyword evidence="5 9" id="KW-0067">ATP-binding</keyword>
<evidence type="ECO:0000256" key="2">
    <source>
        <dbReference type="ARBA" id="ARBA00022490"/>
    </source>
</evidence>
<dbReference type="InterPro" id="IPR002300">
    <property type="entry name" value="aa-tRNA-synth_Ia"/>
</dbReference>
<evidence type="ECO:0000259" key="13">
    <source>
        <dbReference type="Pfam" id="PF08264"/>
    </source>
</evidence>
<dbReference type="Pfam" id="PF00133">
    <property type="entry name" value="tRNA-synt_1"/>
    <property type="match status" value="1"/>
</dbReference>
<gene>
    <name evidence="9" type="primary">leuS</name>
    <name evidence="16" type="ORF">Asru_0325_03</name>
</gene>
<dbReference type="SUPFAM" id="SSF47323">
    <property type="entry name" value="Anticodon-binding domain of a subclass of class I aminoacyl-tRNA synthetases"/>
    <property type="match status" value="1"/>
</dbReference>
<dbReference type="InterPro" id="IPR014729">
    <property type="entry name" value="Rossmann-like_a/b/a_fold"/>
</dbReference>
<dbReference type="GO" id="GO:0005829">
    <property type="term" value="C:cytosol"/>
    <property type="evidence" value="ECO:0007669"/>
    <property type="project" value="TreeGrafter"/>
</dbReference>
<feature type="binding site" evidence="9">
    <location>
        <position position="645"/>
    </location>
    <ligand>
        <name>ATP</name>
        <dbReference type="ChEBI" id="CHEBI:30616"/>
    </ligand>
</feature>
<dbReference type="InterPro" id="IPR015413">
    <property type="entry name" value="Methionyl/Leucyl_tRNA_Synth"/>
</dbReference>
<dbReference type="PANTHER" id="PTHR43740:SF2">
    <property type="entry name" value="LEUCINE--TRNA LIGASE, MITOCHONDRIAL"/>
    <property type="match status" value="1"/>
</dbReference>
<dbReference type="GO" id="GO:0005524">
    <property type="term" value="F:ATP binding"/>
    <property type="evidence" value="ECO:0007669"/>
    <property type="project" value="UniProtKB-UniRule"/>
</dbReference>
<evidence type="ECO:0000256" key="3">
    <source>
        <dbReference type="ARBA" id="ARBA00022598"/>
    </source>
</evidence>
<reference evidence="16 17" key="1">
    <citation type="submission" date="2012-11" db="EMBL/GenBank/DDBJ databases">
        <title>Whole genome sequence of Acidisphaera rubrifaciens HS-AP3.</title>
        <authorList>
            <person name="Azuma Y."/>
            <person name="Higashiura N."/>
            <person name="Hirakawa H."/>
            <person name="Matsushita K."/>
        </authorList>
    </citation>
    <scope>NUCLEOTIDE SEQUENCE [LARGE SCALE GENOMIC DNA]</scope>
    <source>
        <strain evidence="16 17">HS-AP3</strain>
    </source>
</reference>
<evidence type="ECO:0000256" key="4">
    <source>
        <dbReference type="ARBA" id="ARBA00022741"/>
    </source>
</evidence>
<keyword evidence="6 9" id="KW-0648">Protein biosynthesis</keyword>
<proteinExistence type="inferred from homology"/>
<dbReference type="PRINTS" id="PR00985">
    <property type="entry name" value="TRNASYNTHLEU"/>
</dbReference>
<comment type="subcellular location">
    <subcellularLocation>
        <location evidence="9">Cytoplasm</location>
    </subcellularLocation>
</comment>
<dbReference type="AlphaFoldDB" id="A0A0D6P9C0"/>
<dbReference type="GO" id="GO:0006429">
    <property type="term" value="P:leucyl-tRNA aminoacylation"/>
    <property type="evidence" value="ECO:0007669"/>
    <property type="project" value="UniProtKB-UniRule"/>
</dbReference>
<dbReference type="Gene3D" id="2.20.28.290">
    <property type="match status" value="1"/>
</dbReference>
<dbReference type="Gene3D" id="3.40.50.620">
    <property type="entry name" value="HUPs"/>
    <property type="match status" value="2"/>
</dbReference>
<dbReference type="CDD" id="cd00812">
    <property type="entry name" value="LeuRS_core"/>
    <property type="match status" value="1"/>
</dbReference>
<evidence type="ECO:0000256" key="8">
    <source>
        <dbReference type="ARBA" id="ARBA00047469"/>
    </source>
</evidence>